<reference evidence="2 3" key="2">
    <citation type="journal article" date="2014" name="Int. J. Syst. Evol. Microbiol.">
        <title>Methanobacterium paludis sp. nov. and a novel strain of Methanobacterium lacus isolated from northern peatlands.</title>
        <authorList>
            <person name="Cadillo-Quiroz H."/>
            <person name="Brauer S.L."/>
            <person name="Goodson N."/>
            <person name="Yavitt J.B."/>
            <person name="Zinder S.H."/>
        </authorList>
    </citation>
    <scope>NUCLEOTIDE SEQUENCE [LARGE SCALE GENOMIC DNA]</scope>
    <source>
        <strain evidence="2 3">AL-21</strain>
    </source>
</reference>
<name>F0T6J0_METLA</name>
<protein>
    <submittedName>
        <fullName evidence="2">Dinitrogenase iron-molybdenum cofactor biosynthesis protein</fullName>
    </submittedName>
</protein>
<dbReference type="InterPro" id="IPR003731">
    <property type="entry name" value="Di-Nase_FeMo-co_biosynth"/>
</dbReference>
<dbReference type="GeneID" id="10278883"/>
<evidence type="ECO:0000259" key="1">
    <source>
        <dbReference type="Pfam" id="PF02579"/>
    </source>
</evidence>
<dbReference type="Gene3D" id="3.30.420.130">
    <property type="entry name" value="Dinitrogenase iron-molybdenum cofactor biosynthesis domain"/>
    <property type="match status" value="1"/>
</dbReference>
<keyword evidence="3" id="KW-1185">Reference proteome</keyword>
<dbReference type="AlphaFoldDB" id="F0T6J0"/>
<dbReference type="KEGG" id="mel:Metbo_2411"/>
<dbReference type="eggNOG" id="arCOG02736">
    <property type="taxonomic scope" value="Archaea"/>
</dbReference>
<organism evidence="2 3">
    <name type="scientific">Methanobacterium lacus (strain AL-21)</name>
    <dbReference type="NCBI Taxonomy" id="877455"/>
    <lineage>
        <taxon>Archaea</taxon>
        <taxon>Methanobacteriati</taxon>
        <taxon>Methanobacteriota</taxon>
        <taxon>Methanomada group</taxon>
        <taxon>Methanobacteria</taxon>
        <taxon>Methanobacteriales</taxon>
        <taxon>Methanobacteriaceae</taxon>
        <taxon>Methanobacterium</taxon>
    </lineage>
</organism>
<evidence type="ECO:0000313" key="3">
    <source>
        <dbReference type="Proteomes" id="UP000007490"/>
    </source>
</evidence>
<dbReference type="STRING" id="877455.Metbo_2411"/>
<dbReference type="Pfam" id="PF02579">
    <property type="entry name" value="Nitro_FeMo-Co"/>
    <property type="match status" value="1"/>
</dbReference>
<dbReference type="HOGENOM" id="CLU_104194_3_2_2"/>
<dbReference type="EMBL" id="CP002551">
    <property type="protein sequence ID" value="ADZ10624.1"/>
    <property type="molecule type" value="Genomic_DNA"/>
</dbReference>
<dbReference type="InterPro" id="IPR051840">
    <property type="entry name" value="NifX/NifY_domain"/>
</dbReference>
<proteinExistence type="predicted"/>
<dbReference type="Proteomes" id="UP000007490">
    <property type="component" value="Chromosome"/>
</dbReference>
<dbReference type="PANTHER" id="PTHR33937">
    <property type="entry name" value="IRON-MOLYBDENUM PROTEIN-RELATED-RELATED"/>
    <property type="match status" value="1"/>
</dbReference>
<dbReference type="RefSeq" id="WP_013645975.1">
    <property type="nucleotide sequence ID" value="NC_015216.1"/>
</dbReference>
<reference evidence="3" key="1">
    <citation type="submission" date="2011-02" db="EMBL/GenBank/DDBJ databases">
        <title>Complete sequence of Methanobacterium sp. AL-21.</title>
        <authorList>
            <consortium name="US DOE Joint Genome Institute"/>
            <person name="Lucas S."/>
            <person name="Copeland A."/>
            <person name="Lapidus A."/>
            <person name="Cheng J.-F."/>
            <person name="Goodwin L."/>
            <person name="Pitluck S."/>
            <person name="Chertkov O."/>
            <person name="Detter J.C."/>
            <person name="Han C."/>
            <person name="Tapia R."/>
            <person name="Land M."/>
            <person name="Hauser L."/>
            <person name="Kyrpides N."/>
            <person name="Ivanova N."/>
            <person name="Mikhailova N."/>
            <person name="Pagani I."/>
            <person name="Cadillo-Quiroz H."/>
            <person name="Imachi H."/>
            <person name="Zinder S."/>
            <person name="Liu W."/>
            <person name="Woyke T."/>
        </authorList>
    </citation>
    <scope>NUCLEOTIDE SEQUENCE [LARGE SCALE GENOMIC DNA]</scope>
    <source>
        <strain evidence="3">AL-21</strain>
    </source>
</reference>
<dbReference type="SUPFAM" id="SSF53146">
    <property type="entry name" value="Nitrogenase accessory factor-like"/>
    <property type="match status" value="1"/>
</dbReference>
<gene>
    <name evidence="2" type="ordered locus">Metbo_2411</name>
</gene>
<sequence>MKIAVASSNGKIIDLHFGDADRFIIFELKDGEGEFSEIREKNGMNIDNHQERWLASLDLVEDCKAVLCSKIGKEPSIELMKLGIKPIKLDCNVREAVKSCAEHLVC</sequence>
<dbReference type="InterPro" id="IPR036105">
    <property type="entry name" value="DiNase_FeMo-co_biosyn_sf"/>
</dbReference>
<dbReference type="OrthoDB" id="85838at2157"/>
<feature type="domain" description="Dinitrogenase iron-molybdenum cofactor biosynthesis" evidence="1">
    <location>
        <begin position="10"/>
        <end position="99"/>
    </location>
</feature>
<accession>F0T6J0</accession>
<evidence type="ECO:0000313" key="2">
    <source>
        <dbReference type="EMBL" id="ADZ10624.1"/>
    </source>
</evidence>
<dbReference type="PANTHER" id="PTHR33937:SF2">
    <property type="entry name" value="DINITROGENASE IRON-MOLYBDENUM COFACTOR BIOSYNTHESIS DOMAIN-CONTAINING PROTEIN"/>
    <property type="match status" value="1"/>
</dbReference>